<organism evidence="2">
    <name type="scientific">invertebrate metagenome</name>
    <dbReference type="NCBI Taxonomy" id="1711999"/>
    <lineage>
        <taxon>unclassified sequences</taxon>
        <taxon>metagenomes</taxon>
        <taxon>organismal metagenomes</taxon>
    </lineage>
</organism>
<evidence type="ECO:0000256" key="1">
    <source>
        <dbReference type="ARBA" id="ARBA00022679"/>
    </source>
</evidence>
<dbReference type="PANTHER" id="PTHR23416:SF78">
    <property type="entry name" value="LIPOPOLYSACCHARIDE BIOSYNTHESIS O-ACETYL TRANSFERASE WBBJ-RELATED"/>
    <property type="match status" value="1"/>
</dbReference>
<proteinExistence type="predicted"/>
<reference evidence="2" key="1">
    <citation type="journal article" date="2017" name="Appl. Environ. Microbiol.">
        <title>Molecular characterization of an Endozoicomonas-like organism causing infection in king scallop Pecten maximus L.</title>
        <authorList>
            <person name="Cano I."/>
            <person name="van Aerle R."/>
            <person name="Ross S."/>
            <person name="Verner-Jeffreys D.W."/>
            <person name="Paley R.K."/>
            <person name="Rimmer G."/>
            <person name="Ryder D."/>
            <person name="Hooper P."/>
            <person name="Stone D."/>
            <person name="Feist S.W."/>
        </authorList>
    </citation>
    <scope>NUCLEOTIDE SEQUENCE</scope>
</reference>
<dbReference type="SUPFAM" id="SSF51161">
    <property type="entry name" value="Trimeric LpxA-like enzymes"/>
    <property type="match status" value="1"/>
</dbReference>
<gene>
    <name evidence="2" type="primary">lacA</name>
    <name evidence="2" type="ORF">CI610_00078</name>
</gene>
<dbReference type="InterPro" id="IPR011004">
    <property type="entry name" value="Trimer_LpxA-like_sf"/>
</dbReference>
<keyword evidence="1 2" id="KW-0808">Transferase</keyword>
<keyword evidence="2" id="KW-0012">Acyltransferase</keyword>
<protein>
    <submittedName>
        <fullName evidence="2">Galactoside O-acetyltransferase</fullName>
        <ecNumber evidence="2">2.3.1.18</ecNumber>
    </submittedName>
</protein>
<name>A0A2H9TCE3_9ZZZZ</name>
<dbReference type="Gene3D" id="2.160.10.10">
    <property type="entry name" value="Hexapeptide repeat proteins"/>
    <property type="match status" value="1"/>
</dbReference>
<dbReference type="EC" id="2.3.1.18" evidence="2"/>
<dbReference type="InterPro" id="IPR051159">
    <property type="entry name" value="Hexapeptide_acetyltransf"/>
</dbReference>
<dbReference type="EMBL" id="NSIT01000002">
    <property type="protein sequence ID" value="PJE80920.1"/>
    <property type="molecule type" value="Genomic_DNA"/>
</dbReference>
<dbReference type="Pfam" id="PF00132">
    <property type="entry name" value="Hexapep"/>
    <property type="match status" value="1"/>
</dbReference>
<dbReference type="CDD" id="cd04647">
    <property type="entry name" value="LbH_MAT_like"/>
    <property type="match status" value="1"/>
</dbReference>
<dbReference type="PANTHER" id="PTHR23416">
    <property type="entry name" value="SIALIC ACID SYNTHASE-RELATED"/>
    <property type="match status" value="1"/>
</dbReference>
<evidence type="ECO:0000313" key="2">
    <source>
        <dbReference type="EMBL" id="PJE80920.1"/>
    </source>
</evidence>
<dbReference type="PROSITE" id="PS00101">
    <property type="entry name" value="HEXAPEP_TRANSFERASES"/>
    <property type="match status" value="1"/>
</dbReference>
<sequence length="244" mass="26829">MDMGNHQSKWSIENSVSRHKKWLVSFAHAVYRLELPFVRPVHSCLYWVHCFIRESIAQMLRIIYWTPLFKSRLSNTPANLYLYSGLPLLIGPLSIYAGDNCRISGATTFAGRRSGNRKPQLKIGNNVGISWQNEILVGDRIEIGDNVRLAVKVRLVGYPGHPLEPNARAQGRADMENQVGSIILEKNVWLGAGVTVTAGVRIGEGTVVATGSVVTHDLPSGVLAGGMPARVIRPLDKEKQAPGE</sequence>
<dbReference type="InterPro" id="IPR018357">
    <property type="entry name" value="Hexapep_transf_CS"/>
</dbReference>
<dbReference type="AlphaFoldDB" id="A0A2H9TCE3"/>
<dbReference type="GO" id="GO:0008870">
    <property type="term" value="F:galactoside O-acetyltransferase activity"/>
    <property type="evidence" value="ECO:0007669"/>
    <property type="project" value="UniProtKB-EC"/>
</dbReference>
<accession>A0A2H9TCE3</accession>
<comment type="caution">
    <text evidence="2">The sequence shown here is derived from an EMBL/GenBank/DDBJ whole genome shotgun (WGS) entry which is preliminary data.</text>
</comment>
<dbReference type="InterPro" id="IPR001451">
    <property type="entry name" value="Hexapep"/>
</dbReference>